<dbReference type="Proteomes" id="UP001234989">
    <property type="component" value="Chromosome 4"/>
</dbReference>
<evidence type="ECO:0000256" key="2">
    <source>
        <dbReference type="ARBA" id="ARBA00022695"/>
    </source>
</evidence>
<name>A0AAF0QNZ5_SOLVR</name>
<feature type="domain" description="Reverse transcriptase RNase H-like" evidence="7">
    <location>
        <begin position="83"/>
        <end position="134"/>
    </location>
</feature>
<keyword evidence="9" id="KW-1185">Reference proteome</keyword>
<dbReference type="CDD" id="cd09274">
    <property type="entry name" value="RNase_HI_RT_Ty3"/>
    <property type="match status" value="1"/>
</dbReference>
<dbReference type="PANTHER" id="PTHR37984">
    <property type="entry name" value="PROTEIN CBG26694"/>
    <property type="match status" value="1"/>
</dbReference>
<keyword evidence="3" id="KW-0540">Nuclease</keyword>
<dbReference type="Pfam" id="PF17917">
    <property type="entry name" value="RT_RNaseH"/>
    <property type="match status" value="1"/>
</dbReference>
<evidence type="ECO:0000256" key="1">
    <source>
        <dbReference type="ARBA" id="ARBA00022679"/>
    </source>
</evidence>
<organism evidence="8 9">
    <name type="scientific">Solanum verrucosum</name>
    <dbReference type="NCBI Taxonomy" id="315347"/>
    <lineage>
        <taxon>Eukaryota</taxon>
        <taxon>Viridiplantae</taxon>
        <taxon>Streptophyta</taxon>
        <taxon>Embryophyta</taxon>
        <taxon>Tracheophyta</taxon>
        <taxon>Spermatophyta</taxon>
        <taxon>Magnoliopsida</taxon>
        <taxon>eudicotyledons</taxon>
        <taxon>Gunneridae</taxon>
        <taxon>Pentapetalae</taxon>
        <taxon>asterids</taxon>
        <taxon>lamiids</taxon>
        <taxon>Solanales</taxon>
        <taxon>Solanaceae</taxon>
        <taxon>Solanoideae</taxon>
        <taxon>Solaneae</taxon>
        <taxon>Solanum</taxon>
    </lineage>
</organism>
<evidence type="ECO:0000256" key="3">
    <source>
        <dbReference type="ARBA" id="ARBA00022722"/>
    </source>
</evidence>
<protein>
    <recommendedName>
        <fullName evidence="7">Reverse transcriptase RNase H-like domain-containing protein</fullName>
    </recommendedName>
</protein>
<dbReference type="AlphaFoldDB" id="A0AAF0QNZ5"/>
<dbReference type="SUPFAM" id="SSF56672">
    <property type="entry name" value="DNA/RNA polymerases"/>
    <property type="match status" value="1"/>
</dbReference>
<dbReference type="EMBL" id="CP133615">
    <property type="protein sequence ID" value="WMV26668.1"/>
    <property type="molecule type" value="Genomic_DNA"/>
</dbReference>
<keyword evidence="2" id="KW-0548">Nucleotidyltransferase</keyword>
<keyword evidence="5" id="KW-0378">Hydrolase</keyword>
<evidence type="ECO:0000259" key="7">
    <source>
        <dbReference type="Pfam" id="PF17917"/>
    </source>
</evidence>
<dbReference type="GO" id="GO:0004519">
    <property type="term" value="F:endonuclease activity"/>
    <property type="evidence" value="ECO:0007669"/>
    <property type="project" value="UniProtKB-KW"/>
</dbReference>
<dbReference type="PANTHER" id="PTHR37984:SF5">
    <property type="entry name" value="PROTEIN NYNRIN-LIKE"/>
    <property type="match status" value="1"/>
</dbReference>
<evidence type="ECO:0000313" key="9">
    <source>
        <dbReference type="Proteomes" id="UP001234989"/>
    </source>
</evidence>
<keyword evidence="4" id="KW-0255">Endonuclease</keyword>
<dbReference type="FunFam" id="3.30.70.270:FF:000020">
    <property type="entry name" value="Transposon Tf2-6 polyprotein-like Protein"/>
    <property type="match status" value="1"/>
</dbReference>
<evidence type="ECO:0000256" key="6">
    <source>
        <dbReference type="ARBA" id="ARBA00022918"/>
    </source>
</evidence>
<keyword evidence="1" id="KW-0808">Transferase</keyword>
<evidence type="ECO:0000256" key="4">
    <source>
        <dbReference type="ARBA" id="ARBA00022759"/>
    </source>
</evidence>
<reference evidence="8" key="1">
    <citation type="submission" date="2023-08" db="EMBL/GenBank/DDBJ databases">
        <title>A de novo genome assembly of Solanum verrucosum Schlechtendal, a Mexican diploid species geographically isolated from the other diploid A-genome species in potato relatives.</title>
        <authorList>
            <person name="Hosaka K."/>
        </authorList>
    </citation>
    <scope>NUCLEOTIDE SEQUENCE</scope>
    <source>
        <tissue evidence="8">Young leaves</tissue>
    </source>
</reference>
<dbReference type="InterPro" id="IPR043128">
    <property type="entry name" value="Rev_trsase/Diguanyl_cyclase"/>
</dbReference>
<dbReference type="InterPro" id="IPR043502">
    <property type="entry name" value="DNA/RNA_pol_sf"/>
</dbReference>
<dbReference type="InterPro" id="IPR041373">
    <property type="entry name" value="RT_RNaseH"/>
</dbReference>
<keyword evidence="6" id="KW-0695">RNA-directed DNA polymerase</keyword>
<dbReference type="InterPro" id="IPR050951">
    <property type="entry name" value="Retrovirus_Pol_polyprotein"/>
</dbReference>
<dbReference type="Gene3D" id="3.30.70.270">
    <property type="match status" value="1"/>
</dbReference>
<evidence type="ECO:0000313" key="8">
    <source>
        <dbReference type="EMBL" id="WMV26668.1"/>
    </source>
</evidence>
<dbReference type="GO" id="GO:0003964">
    <property type="term" value="F:RNA-directed DNA polymerase activity"/>
    <property type="evidence" value="ECO:0007669"/>
    <property type="project" value="UniProtKB-KW"/>
</dbReference>
<proteinExistence type="predicted"/>
<sequence length="374" mass="43183">MVDPQKIEAVKNWVRPSSVTEVRSFMVIASYYRRFMKNFASIATYLTNLTKKEIPFEWTEKCDESFQKLKTLLTTTLILALSVEALVFALNIWRHYLYGVKCEVFTDHRSLQHVFTQKDLNLRQRRWMELLKDYDVTIQYHPGKANVVADALSQKMKKDIAEFVAKCQNSQQVKYEYQRLAGLLQRMPTPEWKWEMIAMDFVVGLPKTLGKFCNIRQFEIAMKKLIIGNIITPIYALLDPRVSLSFVIPYVAMNFDVIPVQPSEPVIEWSSSSAVSKGHFISYLKARKLVSKGCIYHLVRGNDSSVEIPHFQSVPIVREFPEVFLDDLPGIPPEREIDFGIDIIPDTCPISFPPYGMAPTELKELKEQLKRSST</sequence>
<accession>A0AAF0QNZ5</accession>
<evidence type="ECO:0000256" key="5">
    <source>
        <dbReference type="ARBA" id="ARBA00022801"/>
    </source>
</evidence>
<dbReference type="GO" id="GO:0016787">
    <property type="term" value="F:hydrolase activity"/>
    <property type="evidence" value="ECO:0007669"/>
    <property type="project" value="UniProtKB-KW"/>
</dbReference>
<gene>
    <name evidence="8" type="ORF">MTR67_020053</name>
</gene>